<evidence type="ECO:0000313" key="2">
    <source>
        <dbReference type="EMBL" id="MBJ6727326.1"/>
    </source>
</evidence>
<feature type="transmembrane region" description="Helical" evidence="1">
    <location>
        <begin position="6"/>
        <end position="21"/>
    </location>
</feature>
<gene>
    <name evidence="2" type="ORF">JFN93_21650</name>
</gene>
<protein>
    <submittedName>
        <fullName evidence="2">TIGR03987 family protein</fullName>
    </submittedName>
</protein>
<dbReference type="NCBIfam" id="TIGR03987">
    <property type="entry name" value="HsmA family protein"/>
    <property type="match status" value="1"/>
</dbReference>
<keyword evidence="1" id="KW-0812">Transmembrane</keyword>
<evidence type="ECO:0000256" key="1">
    <source>
        <dbReference type="SAM" id="Phobius"/>
    </source>
</evidence>
<keyword evidence="1" id="KW-1133">Transmembrane helix</keyword>
<keyword evidence="3" id="KW-1185">Reference proteome</keyword>
<organism evidence="2 3">
    <name type="scientific">Geomesophilobacter sediminis</name>
    <dbReference type="NCBI Taxonomy" id="2798584"/>
    <lineage>
        <taxon>Bacteria</taxon>
        <taxon>Pseudomonadati</taxon>
        <taxon>Thermodesulfobacteriota</taxon>
        <taxon>Desulfuromonadia</taxon>
        <taxon>Geobacterales</taxon>
        <taxon>Geobacteraceae</taxon>
        <taxon>Geomesophilobacter</taxon>
    </lineage>
</organism>
<dbReference type="EMBL" id="JAEMHM010000022">
    <property type="protein sequence ID" value="MBJ6727326.1"/>
    <property type="molecule type" value="Genomic_DNA"/>
</dbReference>
<accession>A0A8J7SAG8</accession>
<feature type="transmembrane region" description="Helical" evidence="1">
    <location>
        <begin position="103"/>
        <end position="122"/>
    </location>
</feature>
<proteinExistence type="predicted"/>
<name>A0A8J7SAG8_9BACT</name>
<comment type="caution">
    <text evidence="2">The sequence shown here is derived from an EMBL/GenBank/DDBJ whole genome shotgun (WGS) entry which is preliminary data.</text>
</comment>
<dbReference type="InterPro" id="IPR023813">
    <property type="entry name" value="HsmA-like"/>
</dbReference>
<feature type="transmembrane region" description="Helical" evidence="1">
    <location>
        <begin position="33"/>
        <end position="50"/>
    </location>
</feature>
<dbReference type="Proteomes" id="UP000636888">
    <property type="component" value="Unassembled WGS sequence"/>
</dbReference>
<dbReference type="RefSeq" id="WP_199386287.1">
    <property type="nucleotide sequence ID" value="NZ_JAEMHM010000022.1"/>
</dbReference>
<evidence type="ECO:0000313" key="3">
    <source>
        <dbReference type="Proteomes" id="UP000636888"/>
    </source>
</evidence>
<keyword evidence="1" id="KW-0472">Membrane</keyword>
<sequence length="131" mass="14612">MLVQAIIWMNLALVFYTWAVFSARKRGLQRRHLAIFGTGLFCDYLGTHLMNGFGNSYGPVPIWHTISGIASISGMAFHFFLAAAASFTSRNGGINRVFDKVSLSIYSCWLVAFCSGAIWQSIEHYPMLKGH</sequence>
<dbReference type="AlphaFoldDB" id="A0A8J7SAG8"/>
<reference evidence="2" key="1">
    <citation type="submission" date="2020-12" db="EMBL/GenBank/DDBJ databases">
        <title>Geomonas sp. Red875, isolated from river sediment.</title>
        <authorList>
            <person name="Xu Z."/>
            <person name="Zhang Z."/>
            <person name="Masuda Y."/>
            <person name="Itoh H."/>
            <person name="Senoo K."/>
        </authorList>
    </citation>
    <scope>NUCLEOTIDE SEQUENCE</scope>
    <source>
        <strain evidence="2">Red875</strain>
    </source>
</reference>
<feature type="transmembrane region" description="Helical" evidence="1">
    <location>
        <begin position="62"/>
        <end position="82"/>
    </location>
</feature>